<feature type="transmembrane region" description="Helical" evidence="1">
    <location>
        <begin position="423"/>
        <end position="442"/>
    </location>
</feature>
<keyword evidence="4" id="KW-1185">Reference proteome</keyword>
<sequence>MTGLMDTIRIPDLMRIIKTLSPLMNPFSLLSLAISSSQINFTPAGYDKLIAANMVINFILAIQAAIALGLRFLRRAEGQKVKRWLWRDRFLFENQRLSYCEPNGYLLIELLQLAGCSSLAIYYGFVYHIARNSRISFLSFSTSALWYTLCHLPAFLGCWFTSWSALYFVLLCPQRDQRSNPSSRRDRVWDPIAMNTLCLGIPVLLVMFFSTLGIIASITSHELVEQYGFLKTNLAELKSRWSPSQSIDEETIEKLSRLLENLKLTVKRLIRIYQVIALSWAIISLLLLCFYSITMTCTRKIIKHTFEVAAGKTPLVEVELEHELSFNKKLRVGSLPSMNKTVPQSDQSAPVFSISLPELLMEKAPNPTFASQLKRHYYFLNVSSIFMVTSLVCNLSFAVLLALRMEHGIDKKTGNSMFALSTSSSLLSSLCLLLQSVICRIVQ</sequence>
<feature type="transmembrane region" description="Helical" evidence="1">
    <location>
        <begin position="20"/>
        <end position="39"/>
    </location>
</feature>
<accession>A0A2N5SDT7</accession>
<evidence type="ECO:0000313" key="3">
    <source>
        <dbReference type="EMBL" id="PLW41513.1"/>
    </source>
</evidence>
<reference evidence="2 4" key="1">
    <citation type="submission" date="2017-11" db="EMBL/GenBank/DDBJ databases">
        <title>De novo assembly and phasing of dikaryotic genomes from two isolates of Puccinia coronata f. sp. avenae, the causal agent of oat crown rust.</title>
        <authorList>
            <person name="Miller M.E."/>
            <person name="Zhang Y."/>
            <person name="Omidvar V."/>
            <person name="Sperschneider J."/>
            <person name="Schwessinger B."/>
            <person name="Raley C."/>
            <person name="Palmer J.M."/>
            <person name="Garnica D."/>
            <person name="Upadhyaya N."/>
            <person name="Rathjen J."/>
            <person name="Taylor J.M."/>
            <person name="Park R.F."/>
            <person name="Dodds P.N."/>
            <person name="Hirsch C.D."/>
            <person name="Kianian S.F."/>
            <person name="Figueroa M."/>
        </authorList>
    </citation>
    <scope>NUCLEOTIDE SEQUENCE [LARGE SCALE GENOMIC DNA]</scope>
    <source>
        <strain evidence="2">12NC29</strain>
    </source>
</reference>
<feature type="transmembrane region" description="Helical" evidence="1">
    <location>
        <begin position="192"/>
        <end position="218"/>
    </location>
</feature>
<dbReference type="AlphaFoldDB" id="A0A2N5SDT7"/>
<protein>
    <submittedName>
        <fullName evidence="2">Uncharacterized protein</fullName>
    </submittedName>
</protein>
<dbReference type="Proteomes" id="UP000235388">
    <property type="component" value="Unassembled WGS sequence"/>
</dbReference>
<name>A0A2N5SDT7_9BASI</name>
<proteinExistence type="predicted"/>
<evidence type="ECO:0000256" key="1">
    <source>
        <dbReference type="SAM" id="Phobius"/>
    </source>
</evidence>
<feature type="transmembrane region" description="Helical" evidence="1">
    <location>
        <begin position="51"/>
        <end position="73"/>
    </location>
</feature>
<feature type="transmembrane region" description="Helical" evidence="1">
    <location>
        <begin position="272"/>
        <end position="293"/>
    </location>
</feature>
<feature type="transmembrane region" description="Helical" evidence="1">
    <location>
        <begin position="105"/>
        <end position="125"/>
    </location>
</feature>
<evidence type="ECO:0000313" key="2">
    <source>
        <dbReference type="EMBL" id="PLW11427.1"/>
    </source>
</evidence>
<feature type="transmembrane region" description="Helical" evidence="1">
    <location>
        <begin position="145"/>
        <end position="171"/>
    </location>
</feature>
<dbReference type="EMBL" id="PGCJ01001020">
    <property type="protein sequence ID" value="PLW11427.1"/>
    <property type="molecule type" value="Genomic_DNA"/>
</dbReference>
<dbReference type="EMBL" id="PGCJ01000168">
    <property type="protein sequence ID" value="PLW41513.1"/>
    <property type="molecule type" value="Genomic_DNA"/>
</dbReference>
<evidence type="ECO:0000313" key="4">
    <source>
        <dbReference type="Proteomes" id="UP000235388"/>
    </source>
</evidence>
<keyword evidence="1" id="KW-0472">Membrane</keyword>
<organism evidence="2 4">
    <name type="scientific">Puccinia coronata f. sp. avenae</name>
    <dbReference type="NCBI Taxonomy" id="200324"/>
    <lineage>
        <taxon>Eukaryota</taxon>
        <taxon>Fungi</taxon>
        <taxon>Dikarya</taxon>
        <taxon>Basidiomycota</taxon>
        <taxon>Pucciniomycotina</taxon>
        <taxon>Pucciniomycetes</taxon>
        <taxon>Pucciniales</taxon>
        <taxon>Pucciniaceae</taxon>
        <taxon>Puccinia</taxon>
    </lineage>
</organism>
<comment type="caution">
    <text evidence="2">The sequence shown here is derived from an EMBL/GenBank/DDBJ whole genome shotgun (WGS) entry which is preliminary data.</text>
</comment>
<feature type="transmembrane region" description="Helical" evidence="1">
    <location>
        <begin position="378"/>
        <end position="403"/>
    </location>
</feature>
<gene>
    <name evidence="3" type="ORF">PCANC_13096</name>
    <name evidence="2" type="ORF">PCANC_21283</name>
</gene>
<dbReference type="OrthoDB" id="2505809at2759"/>
<keyword evidence="1" id="KW-0812">Transmembrane</keyword>
<keyword evidence="1" id="KW-1133">Transmembrane helix</keyword>